<protein>
    <recommendedName>
        <fullName evidence="1">HTH marR-type domain-containing protein</fullName>
    </recommendedName>
</protein>
<dbReference type="PANTHER" id="PTHR33164">
    <property type="entry name" value="TRANSCRIPTIONAL REGULATOR, MARR FAMILY"/>
    <property type="match status" value="1"/>
</dbReference>
<dbReference type="Gene3D" id="1.10.10.10">
    <property type="entry name" value="Winged helix-like DNA-binding domain superfamily/Winged helix DNA-binding domain"/>
    <property type="match status" value="1"/>
</dbReference>
<dbReference type="Pfam" id="PF12802">
    <property type="entry name" value="MarR_2"/>
    <property type="match status" value="1"/>
</dbReference>
<comment type="caution">
    <text evidence="2">The sequence shown here is derived from an EMBL/GenBank/DDBJ whole genome shotgun (WGS) entry which is preliminary data.</text>
</comment>
<dbReference type="SMART" id="SM00347">
    <property type="entry name" value="HTH_MARR"/>
    <property type="match status" value="1"/>
</dbReference>
<accession>A0A4Y3QJS9</accession>
<feature type="domain" description="HTH marR-type" evidence="1">
    <location>
        <begin position="18"/>
        <end position="158"/>
    </location>
</feature>
<proteinExistence type="predicted"/>
<dbReference type="PROSITE" id="PS50995">
    <property type="entry name" value="HTH_MARR_2"/>
    <property type="match status" value="1"/>
</dbReference>
<dbReference type="Pfam" id="PF25355">
    <property type="entry name" value="DUF7882"/>
    <property type="match status" value="1"/>
</dbReference>
<dbReference type="SUPFAM" id="SSF46785">
    <property type="entry name" value="Winged helix' DNA-binding domain"/>
    <property type="match status" value="1"/>
</dbReference>
<dbReference type="InterPro" id="IPR036388">
    <property type="entry name" value="WH-like_DNA-bd_sf"/>
</dbReference>
<dbReference type="GeneID" id="71840440"/>
<dbReference type="InterPro" id="IPR036390">
    <property type="entry name" value="WH_DNA-bd_sf"/>
</dbReference>
<evidence type="ECO:0000313" key="2">
    <source>
        <dbReference type="EMBL" id="GEB45524.1"/>
    </source>
</evidence>
<dbReference type="RefSeq" id="WP_141376575.1">
    <property type="nucleotide sequence ID" value="NZ_BJML01000003.1"/>
</dbReference>
<organism evidence="2 3">
    <name type="scientific">Microbacterium testaceum</name>
    <name type="common">Aureobacterium testaceum</name>
    <name type="synonym">Brevibacterium testaceum</name>
    <dbReference type="NCBI Taxonomy" id="2033"/>
    <lineage>
        <taxon>Bacteria</taxon>
        <taxon>Bacillati</taxon>
        <taxon>Actinomycetota</taxon>
        <taxon>Actinomycetes</taxon>
        <taxon>Micrococcales</taxon>
        <taxon>Microbacteriaceae</taxon>
        <taxon>Microbacterium</taxon>
    </lineage>
</organism>
<name>A0A4Y3QJS9_MICTE</name>
<dbReference type="InterPro" id="IPR039422">
    <property type="entry name" value="MarR/SlyA-like"/>
</dbReference>
<dbReference type="GO" id="GO:0006950">
    <property type="term" value="P:response to stress"/>
    <property type="evidence" value="ECO:0007669"/>
    <property type="project" value="TreeGrafter"/>
</dbReference>
<dbReference type="GO" id="GO:0003700">
    <property type="term" value="F:DNA-binding transcription factor activity"/>
    <property type="evidence" value="ECO:0007669"/>
    <property type="project" value="InterPro"/>
</dbReference>
<evidence type="ECO:0000313" key="3">
    <source>
        <dbReference type="Proteomes" id="UP000319525"/>
    </source>
</evidence>
<dbReference type="InterPro" id="IPR000835">
    <property type="entry name" value="HTH_MarR-typ"/>
</dbReference>
<dbReference type="PANTHER" id="PTHR33164:SF43">
    <property type="entry name" value="HTH-TYPE TRANSCRIPTIONAL REPRESSOR YETL"/>
    <property type="match status" value="1"/>
</dbReference>
<reference evidence="2 3" key="1">
    <citation type="submission" date="2019-06" db="EMBL/GenBank/DDBJ databases">
        <title>Whole genome shotgun sequence of Microbacterium testaceum NBRC 12675.</title>
        <authorList>
            <person name="Hosoyama A."/>
            <person name="Uohara A."/>
            <person name="Ohji S."/>
            <person name="Ichikawa N."/>
        </authorList>
    </citation>
    <scope>NUCLEOTIDE SEQUENCE [LARGE SCALE GENOMIC DNA]</scope>
    <source>
        <strain evidence="2 3">NBRC 12675</strain>
    </source>
</reference>
<dbReference type="PRINTS" id="PR00598">
    <property type="entry name" value="HTHMARR"/>
</dbReference>
<dbReference type="OrthoDB" id="162531at2"/>
<gene>
    <name evidence="2" type="ORF">MTE01_14690</name>
</gene>
<dbReference type="EMBL" id="BJML01000003">
    <property type="protein sequence ID" value="GEB45524.1"/>
    <property type="molecule type" value="Genomic_DNA"/>
</dbReference>
<dbReference type="AlphaFoldDB" id="A0A4Y3QJS9"/>
<evidence type="ECO:0000259" key="1">
    <source>
        <dbReference type="PROSITE" id="PS50995"/>
    </source>
</evidence>
<sequence length="254" mass="28425">METGPESSYWYGASDEDRRRRAVEVLQAFRVYRAAEVAMRRRTRESMSMGENELLVLRYLIRAAGQNRQVSPSELTRYLGVSTASTTAIVDRLEKTGHVTRVPHPTDRRSIFIVATAASDEEVRATLGSMHARMMAAVVDMSPEESAAVIACLGRLQDANAVDIDDRTLAHLRIVVMNKLRRSESFMFDVEVGDGSGRRSFWMHPSVPIQFHFYGSRQPRINRVWVEDLMLAASGPNGLAITPEPSEDALVEEG</sequence>
<dbReference type="Proteomes" id="UP000319525">
    <property type="component" value="Unassembled WGS sequence"/>
</dbReference>
<dbReference type="InterPro" id="IPR057204">
    <property type="entry name" value="DUF7882"/>
</dbReference>